<name>A0ABR1ZQL4_9ROSI</name>
<protein>
    <recommendedName>
        <fullName evidence="3">Secreted protein</fullName>
    </recommendedName>
</protein>
<reference evidence="1 2" key="1">
    <citation type="journal article" date="2024" name="G3 (Bethesda)">
        <title>Genome assembly of Hibiscus sabdariffa L. provides insights into metabolisms of medicinal natural products.</title>
        <authorList>
            <person name="Kim T."/>
        </authorList>
    </citation>
    <scope>NUCLEOTIDE SEQUENCE [LARGE SCALE GENOMIC DNA]</scope>
    <source>
        <strain evidence="1">TK-2024</strain>
        <tissue evidence="1">Old leaves</tissue>
    </source>
</reference>
<dbReference type="EMBL" id="JBBPBN010000720">
    <property type="protein sequence ID" value="KAK8482954.1"/>
    <property type="molecule type" value="Genomic_DNA"/>
</dbReference>
<dbReference type="Proteomes" id="UP001396334">
    <property type="component" value="Unassembled WGS sequence"/>
</dbReference>
<keyword evidence="2" id="KW-1185">Reference proteome</keyword>
<proteinExistence type="predicted"/>
<accession>A0ABR1ZQL4</accession>
<evidence type="ECO:0000313" key="1">
    <source>
        <dbReference type="EMBL" id="KAK8482954.1"/>
    </source>
</evidence>
<evidence type="ECO:0000313" key="2">
    <source>
        <dbReference type="Proteomes" id="UP001396334"/>
    </source>
</evidence>
<comment type="caution">
    <text evidence="1">The sequence shown here is derived from an EMBL/GenBank/DDBJ whole genome shotgun (WGS) entry which is preliminary data.</text>
</comment>
<organism evidence="1 2">
    <name type="scientific">Hibiscus sabdariffa</name>
    <name type="common">roselle</name>
    <dbReference type="NCBI Taxonomy" id="183260"/>
    <lineage>
        <taxon>Eukaryota</taxon>
        <taxon>Viridiplantae</taxon>
        <taxon>Streptophyta</taxon>
        <taxon>Embryophyta</taxon>
        <taxon>Tracheophyta</taxon>
        <taxon>Spermatophyta</taxon>
        <taxon>Magnoliopsida</taxon>
        <taxon>eudicotyledons</taxon>
        <taxon>Gunneridae</taxon>
        <taxon>Pentapetalae</taxon>
        <taxon>rosids</taxon>
        <taxon>malvids</taxon>
        <taxon>Malvales</taxon>
        <taxon>Malvaceae</taxon>
        <taxon>Malvoideae</taxon>
        <taxon>Hibiscus</taxon>
    </lineage>
</organism>
<evidence type="ECO:0008006" key="3">
    <source>
        <dbReference type="Google" id="ProtNLM"/>
    </source>
</evidence>
<sequence>MGATKGGDGSATSDASRLTISLHLLLPLAISLHWVPCRQVSFQKVVGHGASQRVVAFGHQAVVGELFLQLCELS</sequence>
<gene>
    <name evidence="1" type="ORF">V6N11_045051</name>
</gene>